<dbReference type="HOGENOM" id="CLU_035750_7_2_2"/>
<evidence type="ECO:0000256" key="3">
    <source>
        <dbReference type="ARBA" id="ARBA00022670"/>
    </source>
</evidence>
<feature type="active site" description="Nucleophile" evidence="9 10">
    <location>
        <position position="14"/>
    </location>
</feature>
<dbReference type="InterPro" id="IPR019983">
    <property type="entry name" value="Pept_T1A_Psome_bsu_arc"/>
</dbReference>
<dbReference type="MEROPS" id="T01.002"/>
<protein>
    <recommendedName>
        <fullName evidence="9">Proteasome subunit beta</fullName>
        <ecNumber evidence="9">3.4.25.1</ecNumber>
    </recommendedName>
    <alternativeName>
        <fullName evidence="9">20S proteasome beta subunit</fullName>
    </alternativeName>
    <alternativeName>
        <fullName evidence="9">Proteasome core protein PsmB</fullName>
    </alternativeName>
</protein>
<evidence type="ECO:0000313" key="12">
    <source>
        <dbReference type="Proteomes" id="UP000009296"/>
    </source>
</evidence>
<dbReference type="PROSITE" id="PS51476">
    <property type="entry name" value="PROTEASOME_BETA_2"/>
    <property type="match status" value="1"/>
</dbReference>
<evidence type="ECO:0000256" key="7">
    <source>
        <dbReference type="ARBA" id="ARBA00022942"/>
    </source>
</evidence>
<dbReference type="HAMAP" id="MF_02113_A">
    <property type="entry name" value="Proteasome_B_A"/>
    <property type="match status" value="1"/>
</dbReference>
<keyword evidence="7 9" id="KW-0647">Proteasome</keyword>
<dbReference type="STRING" id="647113.Metok_0978"/>
<comment type="activity regulation">
    <text evidence="9">The formation of the proteasomal ATPase PAN-20S proteasome complex, via the docking of the C-termini of PAN into the intersubunit pockets in the alpha-rings, triggers opening of the gate for substrate entry. Interconversion between the open-gate and close-gate conformations leads to a dynamic regulation of the 20S proteasome proteolysis activity.</text>
</comment>
<dbReference type="CDD" id="cd03764">
    <property type="entry name" value="proteasome_beta_archeal"/>
    <property type="match status" value="1"/>
</dbReference>
<dbReference type="EMBL" id="CP002792">
    <property type="protein sequence ID" value="AEH06948.1"/>
    <property type="molecule type" value="Genomic_DNA"/>
</dbReference>
<feature type="chain" id="PRO_5023260166" description="Proteasome subunit beta" evidence="9">
    <location>
        <begin position="14"/>
        <end position="220"/>
    </location>
</feature>
<keyword evidence="8 9" id="KW-0865">Zymogen</keyword>
<evidence type="ECO:0000256" key="5">
    <source>
        <dbReference type="ARBA" id="ARBA00022801"/>
    </source>
</evidence>
<evidence type="ECO:0000256" key="1">
    <source>
        <dbReference type="ARBA" id="ARBA00001198"/>
    </source>
</evidence>
<feature type="propeptide" id="PRO_5005052666" description="Removed in mature form; by autocatalysis" evidence="9">
    <location>
        <begin position="1"/>
        <end position="13"/>
    </location>
</feature>
<dbReference type="InterPro" id="IPR001353">
    <property type="entry name" value="Proteasome_sua/b"/>
</dbReference>
<dbReference type="EC" id="3.4.25.1" evidence="9"/>
<dbReference type="PANTHER" id="PTHR32194">
    <property type="entry name" value="METALLOPROTEASE TLDD"/>
    <property type="match status" value="1"/>
</dbReference>
<keyword evidence="4 9" id="KW-0888">Threonine protease</keyword>
<dbReference type="PROSITE" id="PS00854">
    <property type="entry name" value="PROTEASOME_BETA_1"/>
    <property type="match status" value="1"/>
</dbReference>
<dbReference type="GeneID" id="10773130"/>
<keyword evidence="12" id="KW-1185">Reference proteome</keyword>
<sequence length="220" mass="24156">MINNDHYKEYMKGTTTIGMVCKDGVVLATDKRATMGNLIADKEAKKLYKIDDYIAMTIAGSVGDAQSLVRMISAETKIYKMRTGNNMPPHSCATLLSNILHGNRHFPFLTQLIIGGYDNLHGPKLFSLDPVGGLNEETSFTSTGSGSPTALGVLEAEYKKDMTINKGKELAVKALISAMERDAYSGNGISLAVIDENGVKIYSDEEIEKMVEKIRKNRRK</sequence>
<evidence type="ECO:0000256" key="4">
    <source>
        <dbReference type="ARBA" id="ARBA00022698"/>
    </source>
</evidence>
<accession>F8AN34</accession>
<dbReference type="OrthoDB" id="6330at2157"/>
<dbReference type="FunFam" id="3.60.20.10:FF:000049">
    <property type="entry name" value="Proteasome subunit beta"/>
    <property type="match status" value="1"/>
</dbReference>
<gene>
    <name evidence="9" type="primary">psmB</name>
    <name evidence="11" type="ordered locus">Metok_0978</name>
</gene>
<dbReference type="Proteomes" id="UP000009296">
    <property type="component" value="Chromosome"/>
</dbReference>
<organism evidence="11 12">
    <name type="scientific">Methanothermococcus okinawensis (strain DSM 14208 / JCM 11175 / IH1)</name>
    <dbReference type="NCBI Taxonomy" id="647113"/>
    <lineage>
        <taxon>Archaea</taxon>
        <taxon>Methanobacteriati</taxon>
        <taxon>Methanobacteriota</taxon>
        <taxon>Methanomada group</taxon>
        <taxon>Methanococci</taxon>
        <taxon>Methanococcales</taxon>
        <taxon>Methanococcaceae</taxon>
        <taxon>Methanothermococcus</taxon>
    </lineage>
</organism>
<comment type="subcellular location">
    <subcellularLocation>
        <location evidence="9">Cytoplasm</location>
    </subcellularLocation>
</comment>
<dbReference type="Gene3D" id="3.60.20.10">
    <property type="entry name" value="Glutamine Phosphoribosylpyrophosphate, subunit 1, domain 1"/>
    <property type="match status" value="1"/>
</dbReference>
<proteinExistence type="inferred from homology"/>
<dbReference type="GO" id="GO:0004298">
    <property type="term" value="F:threonine-type endopeptidase activity"/>
    <property type="evidence" value="ECO:0007669"/>
    <property type="project" value="UniProtKB-UniRule"/>
</dbReference>
<keyword evidence="6 9" id="KW-0068">Autocatalytic cleavage</keyword>
<dbReference type="GO" id="GO:0005737">
    <property type="term" value="C:cytoplasm"/>
    <property type="evidence" value="ECO:0007669"/>
    <property type="project" value="UniProtKB-SubCell"/>
</dbReference>
<keyword evidence="2 9" id="KW-0963">Cytoplasm</keyword>
<dbReference type="AlphaFoldDB" id="F8AN34"/>
<name>F8AN34_METOI</name>
<dbReference type="InterPro" id="IPR029055">
    <property type="entry name" value="Ntn_hydrolases_N"/>
</dbReference>
<comment type="function">
    <text evidence="9">Component of the proteasome core, a large protease complex with broad specificity involved in protein degradation.</text>
</comment>
<evidence type="ECO:0000256" key="8">
    <source>
        <dbReference type="ARBA" id="ARBA00023145"/>
    </source>
</evidence>
<dbReference type="KEGG" id="mok:Metok_0978"/>
<comment type="subunit">
    <text evidence="9">The 20S proteasome core is composed of 14 alpha and 14 beta subunits that assemble into four stacked heptameric rings, resulting in a barrel-shaped structure. The two inner rings, each composed of seven catalytic beta subunits, are sandwiched by two outer rings, each composed of seven alpha subunits. The catalytic chamber with the active sites is on the inside of the barrel. Has a gated structure, the ends of the cylinder being occluded by the N-termini of the alpha-subunits. Is capped at one or both ends by the proteasome regulatory ATPase, PAN.</text>
</comment>
<evidence type="ECO:0000256" key="2">
    <source>
        <dbReference type="ARBA" id="ARBA00022490"/>
    </source>
</evidence>
<dbReference type="InterPro" id="IPR000243">
    <property type="entry name" value="Pept_T1A_subB"/>
</dbReference>
<comment type="similarity">
    <text evidence="9">Belongs to the peptidase T1B family.</text>
</comment>
<dbReference type="PANTHER" id="PTHR32194:SF0">
    <property type="entry name" value="ATP-DEPENDENT PROTEASE SUBUNIT HSLV"/>
    <property type="match status" value="1"/>
</dbReference>
<dbReference type="GO" id="GO:0019774">
    <property type="term" value="C:proteasome core complex, beta-subunit complex"/>
    <property type="evidence" value="ECO:0007669"/>
    <property type="project" value="UniProtKB-UniRule"/>
</dbReference>
<reference evidence="11" key="1">
    <citation type="submission" date="2011-05" db="EMBL/GenBank/DDBJ databases">
        <title>Complete sequence of chromosome of Methanothermococcus okinawensis IH1.</title>
        <authorList>
            <consortium name="US DOE Joint Genome Institute"/>
            <person name="Lucas S."/>
            <person name="Han J."/>
            <person name="Lapidus A."/>
            <person name="Cheng J.-F."/>
            <person name="Goodwin L."/>
            <person name="Pitluck S."/>
            <person name="Peters L."/>
            <person name="Mikhailova N."/>
            <person name="Held B."/>
            <person name="Han C."/>
            <person name="Tapia R."/>
            <person name="Land M."/>
            <person name="Hauser L."/>
            <person name="Kyrpides N."/>
            <person name="Ivanova N."/>
            <person name="Pagani I."/>
            <person name="Sieprawska-Lupa M."/>
            <person name="Takai K."/>
            <person name="Miyazaki J."/>
            <person name="Whitman W."/>
            <person name="Woyke T."/>
        </authorList>
    </citation>
    <scope>NUCLEOTIDE SEQUENCE</scope>
    <source>
        <strain evidence="11">IH1</strain>
    </source>
</reference>
<dbReference type="eggNOG" id="arCOG00970">
    <property type="taxonomic scope" value="Archaea"/>
</dbReference>
<dbReference type="PRINTS" id="PR00141">
    <property type="entry name" value="PROTEASOME"/>
</dbReference>
<dbReference type="GO" id="GO:0010498">
    <property type="term" value="P:proteasomal protein catabolic process"/>
    <property type="evidence" value="ECO:0007669"/>
    <property type="project" value="UniProtKB-UniRule"/>
</dbReference>
<keyword evidence="5 9" id="KW-0378">Hydrolase</keyword>
<evidence type="ECO:0000313" key="11">
    <source>
        <dbReference type="EMBL" id="AEH06948.1"/>
    </source>
</evidence>
<evidence type="ECO:0000256" key="6">
    <source>
        <dbReference type="ARBA" id="ARBA00022813"/>
    </source>
</evidence>
<dbReference type="InterPro" id="IPR023333">
    <property type="entry name" value="Proteasome_suB-type"/>
</dbReference>
<dbReference type="SUPFAM" id="SSF56235">
    <property type="entry name" value="N-terminal nucleophile aminohydrolases (Ntn hydrolases)"/>
    <property type="match status" value="1"/>
</dbReference>
<evidence type="ECO:0000256" key="9">
    <source>
        <dbReference type="HAMAP-Rule" id="MF_02113"/>
    </source>
</evidence>
<dbReference type="InterPro" id="IPR016050">
    <property type="entry name" value="Proteasome_bsu_CS"/>
</dbReference>
<dbReference type="Pfam" id="PF00227">
    <property type="entry name" value="Proteasome"/>
    <property type="match status" value="1"/>
</dbReference>
<keyword evidence="3 9" id="KW-0645">Protease</keyword>
<dbReference type="RefSeq" id="WP_013867132.1">
    <property type="nucleotide sequence ID" value="NC_015636.1"/>
</dbReference>
<evidence type="ECO:0000256" key="10">
    <source>
        <dbReference type="PIRSR" id="PIRSR600243-1"/>
    </source>
</evidence>
<dbReference type="NCBIfam" id="TIGR03634">
    <property type="entry name" value="arc_protsome_B"/>
    <property type="match status" value="1"/>
</dbReference>
<comment type="catalytic activity">
    <reaction evidence="1 9">
        <text>Cleavage of peptide bonds with very broad specificity.</text>
        <dbReference type="EC" id="3.4.25.1"/>
    </reaction>
</comment>